<sequence>MGSVVFKGNRNGIVIYVLGKEPDEIKQDIFNKLSQGKDFFYGCNMYIKSDFEFPEEFLLDLKEELKKQFNANLILEEKKVNSNKRLIDLNEGMTKILKKTIRSGQRIYYDGNIVIVGDVNSGAEVIATGNIIVLGVVRGILHAGANGNTKAFIAAYDLQPEQIRIADIISRSPDDKSDKPKIPEVAKIKGKYISIEPYLPNKLL</sequence>
<dbReference type="GO" id="GO:1901891">
    <property type="term" value="P:regulation of cell septum assembly"/>
    <property type="evidence" value="ECO:0007669"/>
    <property type="project" value="InterPro"/>
</dbReference>
<evidence type="ECO:0000256" key="5">
    <source>
        <dbReference type="HAMAP-Rule" id="MF_00267"/>
    </source>
</evidence>
<feature type="domain" description="Septum formation inhibitor MinC C-terminal" evidence="6">
    <location>
        <begin position="96"/>
        <end position="195"/>
    </location>
</feature>
<evidence type="ECO:0000256" key="3">
    <source>
        <dbReference type="ARBA" id="ARBA00023306"/>
    </source>
</evidence>
<dbReference type="OrthoDB" id="9790810at2"/>
<dbReference type="HAMAP" id="MF_00267">
    <property type="entry name" value="MinC"/>
    <property type="match status" value="1"/>
</dbReference>
<dbReference type="PANTHER" id="PTHR34108">
    <property type="entry name" value="SEPTUM SITE-DETERMINING PROTEIN MINC"/>
    <property type="match status" value="1"/>
</dbReference>
<organism evidence="7 8">
    <name type="scientific">Caloramator fervidus</name>
    <dbReference type="NCBI Taxonomy" id="29344"/>
    <lineage>
        <taxon>Bacteria</taxon>
        <taxon>Bacillati</taxon>
        <taxon>Bacillota</taxon>
        <taxon>Clostridia</taxon>
        <taxon>Eubacteriales</taxon>
        <taxon>Clostridiaceae</taxon>
        <taxon>Caloramator</taxon>
    </lineage>
</organism>
<dbReference type="InterPro" id="IPR005526">
    <property type="entry name" value="Septum_form_inhib_MinC_C"/>
</dbReference>
<dbReference type="SUPFAM" id="SSF63848">
    <property type="entry name" value="Cell-division inhibitor MinC, C-terminal domain"/>
    <property type="match status" value="1"/>
</dbReference>
<keyword evidence="2 5" id="KW-0717">Septation</keyword>
<gene>
    <name evidence="5" type="primary">minC</name>
    <name evidence="7" type="ORF">SAMN05660865_01275</name>
</gene>
<evidence type="ECO:0000313" key="7">
    <source>
        <dbReference type="EMBL" id="SEF89746.1"/>
    </source>
</evidence>
<dbReference type="InterPro" id="IPR036145">
    <property type="entry name" value="MinC_C_sf"/>
</dbReference>
<dbReference type="Proteomes" id="UP000242850">
    <property type="component" value="Unassembled WGS sequence"/>
</dbReference>
<keyword evidence="8" id="KW-1185">Reference proteome</keyword>
<dbReference type="NCBIfam" id="TIGR01222">
    <property type="entry name" value="minC"/>
    <property type="match status" value="1"/>
</dbReference>
<keyword evidence="1 5" id="KW-0132">Cell division</keyword>
<dbReference type="AlphaFoldDB" id="A0A1H5VRV2"/>
<comment type="subunit">
    <text evidence="4 5">Interacts with MinD and FtsZ.</text>
</comment>
<dbReference type="GO" id="GO:0000917">
    <property type="term" value="P:division septum assembly"/>
    <property type="evidence" value="ECO:0007669"/>
    <property type="project" value="UniProtKB-KW"/>
</dbReference>
<accession>A0A1H5VRV2</accession>
<name>A0A1H5VRV2_9CLOT</name>
<dbReference type="RefSeq" id="WP_103896227.1">
    <property type="nucleotide sequence ID" value="NZ_FNUK01000015.1"/>
</dbReference>
<reference evidence="8" key="1">
    <citation type="submission" date="2016-10" db="EMBL/GenBank/DDBJ databases">
        <authorList>
            <person name="Varghese N."/>
            <person name="Submissions S."/>
        </authorList>
    </citation>
    <scope>NUCLEOTIDE SEQUENCE [LARGE SCALE GENOMIC DNA]</scope>
    <source>
        <strain evidence="8">DSM 5463</strain>
    </source>
</reference>
<comment type="function">
    <text evidence="5">Cell division inhibitor that blocks the formation of polar Z ring septums. Rapidly oscillates between the poles of the cell to destabilize FtsZ filaments that have formed before they mature into polar Z rings. Prevents FtsZ polymerization.</text>
</comment>
<dbReference type="Pfam" id="PF03775">
    <property type="entry name" value="MinC_C"/>
    <property type="match status" value="1"/>
</dbReference>
<dbReference type="InterPro" id="IPR013033">
    <property type="entry name" value="MinC"/>
</dbReference>
<proteinExistence type="inferred from homology"/>
<dbReference type="PANTHER" id="PTHR34108:SF1">
    <property type="entry name" value="SEPTUM SITE-DETERMINING PROTEIN MINC"/>
    <property type="match status" value="1"/>
</dbReference>
<dbReference type="EMBL" id="FNUK01000015">
    <property type="protein sequence ID" value="SEF89746.1"/>
    <property type="molecule type" value="Genomic_DNA"/>
</dbReference>
<dbReference type="Gene3D" id="2.160.20.70">
    <property type="match status" value="1"/>
</dbReference>
<evidence type="ECO:0000313" key="8">
    <source>
        <dbReference type="Proteomes" id="UP000242850"/>
    </source>
</evidence>
<dbReference type="InterPro" id="IPR016098">
    <property type="entry name" value="CAP/MinC_C"/>
</dbReference>
<keyword evidence="3 5" id="KW-0131">Cell cycle</keyword>
<comment type="similarity">
    <text evidence="5">Belongs to the MinC family.</text>
</comment>
<evidence type="ECO:0000256" key="4">
    <source>
        <dbReference type="ARBA" id="ARBA00046874"/>
    </source>
</evidence>
<evidence type="ECO:0000256" key="1">
    <source>
        <dbReference type="ARBA" id="ARBA00022618"/>
    </source>
</evidence>
<dbReference type="GO" id="GO:0000902">
    <property type="term" value="P:cell morphogenesis"/>
    <property type="evidence" value="ECO:0007669"/>
    <property type="project" value="InterPro"/>
</dbReference>
<evidence type="ECO:0000256" key="2">
    <source>
        <dbReference type="ARBA" id="ARBA00023210"/>
    </source>
</evidence>
<protein>
    <recommendedName>
        <fullName evidence="5">Probable septum site-determining protein MinC</fullName>
    </recommendedName>
</protein>
<evidence type="ECO:0000259" key="6">
    <source>
        <dbReference type="Pfam" id="PF03775"/>
    </source>
</evidence>